<dbReference type="InterPro" id="IPR050742">
    <property type="entry name" value="Helicase_Restrict-Modif_Enz"/>
</dbReference>
<dbReference type="EMBL" id="CP030139">
    <property type="protein sequence ID" value="WVS92303.1"/>
    <property type="molecule type" value="Genomic_DNA"/>
</dbReference>
<dbReference type="GO" id="GO:0005829">
    <property type="term" value="C:cytosol"/>
    <property type="evidence" value="ECO:0007669"/>
    <property type="project" value="TreeGrafter"/>
</dbReference>
<dbReference type="Proteomes" id="UP000267249">
    <property type="component" value="Chromosome"/>
</dbReference>
<dbReference type="Pfam" id="PF08463">
    <property type="entry name" value="EcoEI_R_C"/>
    <property type="match status" value="1"/>
</dbReference>
<name>A0AAQ3RCQ0_SYNEL</name>
<evidence type="ECO:0000259" key="1">
    <source>
        <dbReference type="Pfam" id="PF08463"/>
    </source>
</evidence>
<dbReference type="AlphaFoldDB" id="A0AAQ3RCQ0"/>
<dbReference type="GO" id="GO:0003824">
    <property type="term" value="F:catalytic activity"/>
    <property type="evidence" value="ECO:0007669"/>
    <property type="project" value="InterPro"/>
</dbReference>
<reference evidence="2 3" key="1">
    <citation type="journal article" date="2018" name="Sci. Rep.">
        <title>Genome Features and Biochemical Characteristics of a Robust, Fast Growing and Naturally Transformable Cyanobacterium Synechococcus elongatus PCC 11801 Isolated from India.</title>
        <authorList>
            <person name="Jaiswal D."/>
            <person name="Sengupta A."/>
            <person name="Sohoni S."/>
            <person name="Sengupta S."/>
            <person name="Phadnavis A.G."/>
            <person name="Pakrasi H.B."/>
            <person name="Wangikar P.P."/>
        </authorList>
    </citation>
    <scope>NUCLEOTIDE SEQUENCE [LARGE SCALE GENOMIC DNA]</scope>
    <source>
        <strain evidence="2 3">PCC 11801</strain>
    </source>
</reference>
<sequence length="390" mass="44316">MAKEQSSPSETLSTKLFRSRLALIQALDRSLPPEAIGLQDDQTDLPRDEADYRAQLAGQLRQTIQAMNPNNFLVKPFREAVQQWSDGDRWRKLDDTAGTLLADQLATLPSQLPSDDKAAREFDLLLYKLQIALLKQASDYPKLRSRVQTVAQLLEGRCAIPMVGAELSLIQDLQTQDWWEDVTLPLLEKVRRTLRGLVGLIEKTARQPLYTNFEDQLGEAQELDPFALITSDDFTRFRLQAKKFLLEHDSHLAIQRLRRNQPLTPTDLEELETFLLSNKIGSQAAIDRAKQESQGFWRFVRSLVGLDRNAAKEAFSEFLSDRLYSAAQIQFVNEIINYLTTHGVMDKALLYEPPFTNYCATGPEELFEDDSIDQLCDIIDLVSARAETAV</sequence>
<accession>A0AAQ3RCQ0</accession>
<dbReference type="InterPro" id="IPR013670">
    <property type="entry name" value="EcoEI_R_C_dom"/>
</dbReference>
<dbReference type="GO" id="GO:0003677">
    <property type="term" value="F:DNA binding"/>
    <property type="evidence" value="ECO:0007669"/>
    <property type="project" value="InterPro"/>
</dbReference>
<dbReference type="PANTHER" id="PTHR47396">
    <property type="entry name" value="TYPE I RESTRICTION ENZYME ECOKI R PROTEIN"/>
    <property type="match status" value="1"/>
</dbReference>
<gene>
    <name evidence="2" type="ORF">DOP62_13500</name>
</gene>
<protein>
    <submittedName>
        <fullName evidence="2">Type I restriction-modification enzyme R subunit C-terminal domain-containing protein</fullName>
    </submittedName>
</protein>
<dbReference type="RefSeq" id="WP_370538838.1">
    <property type="nucleotide sequence ID" value="NZ_CP030139.2"/>
</dbReference>
<evidence type="ECO:0000313" key="2">
    <source>
        <dbReference type="EMBL" id="WVS92303.1"/>
    </source>
</evidence>
<organism evidence="2 3">
    <name type="scientific">Synechococcus elongatus PCC 11801</name>
    <dbReference type="NCBI Taxonomy" id="2219813"/>
    <lineage>
        <taxon>Bacteria</taxon>
        <taxon>Bacillati</taxon>
        <taxon>Cyanobacteriota</taxon>
        <taxon>Cyanophyceae</taxon>
        <taxon>Synechococcales</taxon>
        <taxon>Synechococcaceae</taxon>
        <taxon>Synechococcus</taxon>
    </lineage>
</organism>
<dbReference type="PANTHER" id="PTHR47396:SF1">
    <property type="entry name" value="ATP-DEPENDENT HELICASE IRC3-RELATED"/>
    <property type="match status" value="1"/>
</dbReference>
<evidence type="ECO:0000313" key="3">
    <source>
        <dbReference type="Proteomes" id="UP000267249"/>
    </source>
</evidence>
<proteinExistence type="predicted"/>
<dbReference type="GO" id="GO:0006304">
    <property type="term" value="P:DNA modification"/>
    <property type="evidence" value="ECO:0007669"/>
    <property type="project" value="InterPro"/>
</dbReference>
<feature type="domain" description="EcoEI R protein C-terminal" evidence="1">
    <location>
        <begin position="237"/>
        <end position="378"/>
    </location>
</feature>